<reference evidence="2 3" key="1">
    <citation type="journal article" date="2014" name="Nat. Genet.">
        <title>Genome and transcriptome of the porcine whipworm Trichuris suis.</title>
        <authorList>
            <person name="Jex A.R."/>
            <person name="Nejsum P."/>
            <person name="Schwarz E.M."/>
            <person name="Hu L."/>
            <person name="Young N.D."/>
            <person name="Hall R.S."/>
            <person name="Korhonen P.K."/>
            <person name="Liao S."/>
            <person name="Thamsborg S."/>
            <person name="Xia J."/>
            <person name="Xu P."/>
            <person name="Wang S."/>
            <person name="Scheerlinck J.P."/>
            <person name="Hofmann A."/>
            <person name="Sternberg P.W."/>
            <person name="Wang J."/>
            <person name="Gasser R.B."/>
        </authorList>
    </citation>
    <scope>NUCLEOTIDE SEQUENCE [LARGE SCALE GENOMIC DNA]</scope>
    <source>
        <strain evidence="2">DCEP-RM93M</strain>
    </source>
</reference>
<feature type="region of interest" description="Disordered" evidence="1">
    <location>
        <begin position="1"/>
        <end position="48"/>
    </location>
</feature>
<dbReference type="Proteomes" id="UP000030764">
    <property type="component" value="Unassembled WGS sequence"/>
</dbReference>
<proteinExistence type="predicted"/>
<protein>
    <submittedName>
        <fullName evidence="2">Uncharacterized protein</fullName>
    </submittedName>
</protein>
<evidence type="ECO:0000313" key="3">
    <source>
        <dbReference type="Proteomes" id="UP000030764"/>
    </source>
</evidence>
<organism evidence="2 3">
    <name type="scientific">Trichuris suis</name>
    <name type="common">pig whipworm</name>
    <dbReference type="NCBI Taxonomy" id="68888"/>
    <lineage>
        <taxon>Eukaryota</taxon>
        <taxon>Metazoa</taxon>
        <taxon>Ecdysozoa</taxon>
        <taxon>Nematoda</taxon>
        <taxon>Enoplea</taxon>
        <taxon>Dorylaimia</taxon>
        <taxon>Trichinellida</taxon>
        <taxon>Trichuridae</taxon>
        <taxon>Trichuris</taxon>
    </lineage>
</organism>
<evidence type="ECO:0000313" key="2">
    <source>
        <dbReference type="EMBL" id="KFD53251.1"/>
    </source>
</evidence>
<feature type="compositionally biased region" description="Basic and acidic residues" evidence="1">
    <location>
        <begin position="1"/>
        <end position="23"/>
    </location>
</feature>
<dbReference type="EMBL" id="KL363219">
    <property type="protein sequence ID" value="KFD53251.1"/>
    <property type="molecule type" value="Genomic_DNA"/>
</dbReference>
<name>A0A085M7Q5_9BILA</name>
<keyword evidence="3" id="KW-1185">Reference proteome</keyword>
<gene>
    <name evidence="2" type="ORF">M513_05961</name>
</gene>
<dbReference type="AlphaFoldDB" id="A0A085M7Q5"/>
<sequence length="491" mass="54769">MRRRGLVDRSNLHGMSDRRDKGGMRQRAPPTNVRQHQRNYSGYEEEASSELPRRRGRVDFGWFPFRRDIENWYTSFCGCNNLFYASLCSIQGDAVSSGDLAPQAATVERPRVSRGNRHTHSARRASVQRCADDGYATDQLRYNKKRISRSTERRGDGYSSRPARVFLGSASSLTSNGEYDTWIPNAFGEIDIERSSKKNGAGEAFHLYLYIYIIDIERSSKKNGAGLASNAIEENSGRLEELLQKLSSKAFCSSFHQLRAICPIWSASNIDECDSADEDAPEGVHLCRTCRISVAASGFKLVKKMFGRPAGVDVGVQVKVPCADISVNTPLEMQQNICRPVGAAERIGPPVPPMPNVASGEPFEGIPQSQMGVYTYPPNMGHGSPVYYNNELCMPPAAPSNIFYPYGPIPYNQQQMYYVPNAMPMVSFYVNAMLKLVSCSAAGLQLFSIPNNARIHKRLQSAATPKAVVMMRFVTTHLRKWLNDQVCVFEQ</sequence>
<accession>A0A085M7Q5</accession>
<evidence type="ECO:0000256" key="1">
    <source>
        <dbReference type="SAM" id="MobiDB-lite"/>
    </source>
</evidence>